<name>A0AAV1VJY7_9STRA</name>
<evidence type="ECO:0000256" key="1">
    <source>
        <dbReference type="SAM" id="MobiDB-lite"/>
    </source>
</evidence>
<feature type="region of interest" description="Disordered" evidence="1">
    <location>
        <begin position="45"/>
        <end position="155"/>
    </location>
</feature>
<comment type="caution">
    <text evidence="2">The sequence shown here is derived from an EMBL/GenBank/DDBJ whole genome shotgun (WGS) entry which is preliminary data.</text>
</comment>
<feature type="compositionally biased region" description="Basic and acidic residues" evidence="1">
    <location>
        <begin position="134"/>
        <end position="149"/>
    </location>
</feature>
<dbReference type="EMBL" id="CAKLBY020000371">
    <property type="protein sequence ID" value="CAK7946569.1"/>
    <property type="molecule type" value="Genomic_DNA"/>
</dbReference>
<protein>
    <recommendedName>
        <fullName evidence="4">BZIP domain-containing protein</fullName>
    </recommendedName>
</protein>
<feature type="compositionally biased region" description="Polar residues" evidence="1">
    <location>
        <begin position="85"/>
        <end position="109"/>
    </location>
</feature>
<dbReference type="AlphaFoldDB" id="A0AAV1VJY7"/>
<feature type="compositionally biased region" description="Low complexity" evidence="1">
    <location>
        <begin position="69"/>
        <end position="84"/>
    </location>
</feature>
<evidence type="ECO:0000313" key="3">
    <source>
        <dbReference type="Proteomes" id="UP001162060"/>
    </source>
</evidence>
<reference evidence="2" key="1">
    <citation type="submission" date="2024-01" db="EMBL/GenBank/DDBJ databases">
        <authorList>
            <person name="Webb A."/>
        </authorList>
    </citation>
    <scope>NUCLEOTIDE SEQUENCE</scope>
    <source>
        <strain evidence="2">Pm1</strain>
    </source>
</reference>
<organism evidence="2 3">
    <name type="scientific">Peronospora matthiolae</name>
    <dbReference type="NCBI Taxonomy" id="2874970"/>
    <lineage>
        <taxon>Eukaryota</taxon>
        <taxon>Sar</taxon>
        <taxon>Stramenopiles</taxon>
        <taxon>Oomycota</taxon>
        <taxon>Peronosporomycetes</taxon>
        <taxon>Peronosporales</taxon>
        <taxon>Peronosporaceae</taxon>
        <taxon>Peronospora</taxon>
    </lineage>
</organism>
<gene>
    <name evidence="2" type="ORF">PM001_LOCUS31719</name>
</gene>
<dbReference type="Proteomes" id="UP001162060">
    <property type="component" value="Unassembled WGS sequence"/>
</dbReference>
<sequence length="475" mass="53981">MDVLELSALPPLSPTIERVFSEAFADLSDLDDDYDEVALATLKPHKRPSSDVPTATTMLKPGHTTRPLNSSSCSSSSSSNSCSSRTNSPRTLSVLSPTPASMASVLHNQQQRKKGIRNISPSGGKKHQTLLKDNGMEDKRARRSAIEKKSRQRRQRVLKTMRDEVQQLETLYSAMVEKRQSTSLATGCHSYWKNEDICRKSQLLAPARASTFYVDELALAKKYAELSIVRGEEAKLEVWDTGVPPSLSFQAEFTKLTTAECYALVRESYEAIQRFQQTEHFKSTGANFMGWTDKRKYDESTGTLQYGFTKQFPLETAEGLLLKTWGIFTDARKFKDLSFDRSVQFRYQVLQQMNDDLVIIRRDHRIPNIDTTFASVQVLFRMQTPTGFTLCMRAIPSPEILRVQDAHEYFYDLFHWTHFNHMYDEAGNVAGCELMTAGSIADQSQLKSSYWLFEIVCSTLRWESVCVAPLFLKQT</sequence>
<proteinExistence type="predicted"/>
<evidence type="ECO:0008006" key="4">
    <source>
        <dbReference type="Google" id="ProtNLM"/>
    </source>
</evidence>
<accession>A0AAV1VJY7</accession>
<evidence type="ECO:0000313" key="2">
    <source>
        <dbReference type="EMBL" id="CAK7946569.1"/>
    </source>
</evidence>